<evidence type="ECO:0000313" key="2">
    <source>
        <dbReference type="EMBL" id="AOT60204.1"/>
    </source>
</evidence>
<keyword evidence="3" id="KW-1185">Reference proteome</keyword>
<dbReference type="PATRIC" id="fig|285473.5.peg.3207"/>
<dbReference type="KEGG" id="srn:A4G23_03071"/>
<dbReference type="PRINTS" id="PR00368">
    <property type="entry name" value="FADPNR"/>
</dbReference>
<feature type="compositionally biased region" description="Low complexity" evidence="1">
    <location>
        <begin position="418"/>
        <end position="430"/>
    </location>
</feature>
<dbReference type="InterPro" id="IPR036188">
    <property type="entry name" value="FAD/NAD-bd_sf"/>
</dbReference>
<dbReference type="Pfam" id="PF13738">
    <property type="entry name" value="Pyr_redox_3"/>
    <property type="match status" value="1"/>
</dbReference>
<organism evidence="2 3">
    <name type="scientific">Streptomyces rubrolavendulae</name>
    <dbReference type="NCBI Taxonomy" id="285473"/>
    <lineage>
        <taxon>Bacteria</taxon>
        <taxon>Bacillati</taxon>
        <taxon>Actinomycetota</taxon>
        <taxon>Actinomycetes</taxon>
        <taxon>Kitasatosporales</taxon>
        <taxon>Streptomycetaceae</taxon>
        <taxon>Streptomyces</taxon>
    </lineage>
</organism>
<proteinExistence type="predicted"/>
<dbReference type="STRING" id="285473.A4G23_03071"/>
<reference evidence="2 3" key="1">
    <citation type="submission" date="2016-09" db="EMBL/GenBank/DDBJ databases">
        <title>Streptomyces rubrolavendulae MJM4426 Genome sequencing and assembly.</title>
        <authorList>
            <person name="Kim J.-G."/>
        </authorList>
    </citation>
    <scope>NUCLEOTIDE SEQUENCE [LARGE SCALE GENOMIC DNA]</scope>
    <source>
        <strain evidence="2 3">MJM4426</strain>
    </source>
</reference>
<feature type="region of interest" description="Disordered" evidence="1">
    <location>
        <begin position="418"/>
        <end position="445"/>
    </location>
</feature>
<name>A0A1D8G455_9ACTN</name>
<sequence length="445" mass="46690">MHDDDLVIVGAGPYGLSVAAHAAARGLSVRVHGQLMRSWRDMPAGMLLKSEPWASDLSDPAGAYRLAAYAATRGMRAEHGVPLPVGFFTAYGEWFARNAVPAVDPRTVVRVRPRPEGGFTVTTEDGEETGARTVALALGVAPFADVPAALRPLVPHLACHSSGHTDLTAFAGRDVTVLGGGQAALETAVLLTEFGARARVVARTRRLVWNTVPPPLRRSALEALRAPHTGLGCGWRNLLYARTPGVFRRLPDATREQLFGTALGPAGAWWLRRRFEAVADVRLGRAVVAASPAGRRGERVRLFLADGEGTGAPTAEVVTDHVIAATGFVPRLDRVDVLPEEVRAALRTVGGSGAPEVSGSFESSHPGLFVAGLLTAPSYGPAMRFVYGAAYTAERLVRGVERRLGAARRGAAVPGARARTAPDAAVTGVTGRSGRGTGAGARARG</sequence>
<accession>A0A1D8G455</accession>
<dbReference type="PRINTS" id="PR00469">
    <property type="entry name" value="PNDRDTASEII"/>
</dbReference>
<dbReference type="AlphaFoldDB" id="A0A1D8G455"/>
<evidence type="ECO:0000313" key="3">
    <source>
        <dbReference type="Proteomes" id="UP000095349"/>
    </source>
</evidence>
<dbReference type="EMBL" id="CP017316">
    <property type="protein sequence ID" value="AOT60204.1"/>
    <property type="molecule type" value="Genomic_DNA"/>
</dbReference>
<protein>
    <submittedName>
        <fullName evidence="2">Dihydrolipoamide dehydrogenase</fullName>
    </submittedName>
</protein>
<evidence type="ECO:0000256" key="1">
    <source>
        <dbReference type="SAM" id="MobiDB-lite"/>
    </source>
</evidence>
<dbReference type="RefSeq" id="WP_069977438.1">
    <property type="nucleotide sequence ID" value="NZ_CP017316.1"/>
</dbReference>
<dbReference type="OrthoDB" id="9778740at2"/>
<dbReference type="Gene3D" id="3.50.50.60">
    <property type="entry name" value="FAD/NAD(P)-binding domain"/>
    <property type="match status" value="1"/>
</dbReference>
<dbReference type="SUPFAM" id="SSF51905">
    <property type="entry name" value="FAD/NAD(P)-binding domain"/>
    <property type="match status" value="1"/>
</dbReference>
<gene>
    <name evidence="2" type="ORF">A4G23_03071</name>
</gene>
<dbReference type="Proteomes" id="UP000095349">
    <property type="component" value="Chromosome"/>
</dbReference>